<dbReference type="OrthoDB" id="78172at2"/>
<keyword evidence="2" id="KW-1185">Reference proteome</keyword>
<dbReference type="EMBL" id="FOWD01000057">
    <property type="protein sequence ID" value="SFO65344.1"/>
    <property type="molecule type" value="Genomic_DNA"/>
</dbReference>
<dbReference type="AlphaFoldDB" id="A0A1I5IXP4"/>
<organism evidence="1 2">
    <name type="scientific">Anaerocolumna aminovalerica</name>
    <dbReference type="NCBI Taxonomy" id="1527"/>
    <lineage>
        <taxon>Bacteria</taxon>
        <taxon>Bacillati</taxon>
        <taxon>Bacillota</taxon>
        <taxon>Clostridia</taxon>
        <taxon>Lachnospirales</taxon>
        <taxon>Lachnospiraceae</taxon>
        <taxon>Anaerocolumna</taxon>
    </lineage>
</organism>
<proteinExistence type="predicted"/>
<accession>A0A1I5IXP4</accession>
<dbReference type="Pfam" id="PF13289">
    <property type="entry name" value="SIR2_2"/>
    <property type="match status" value="1"/>
</dbReference>
<reference evidence="1 2" key="1">
    <citation type="submission" date="2016-10" db="EMBL/GenBank/DDBJ databases">
        <authorList>
            <person name="de Groot N.N."/>
        </authorList>
    </citation>
    <scope>NUCLEOTIDE SEQUENCE [LARGE SCALE GENOMIC DNA]</scope>
    <source>
        <strain evidence="1 2">DSM 1283</strain>
    </source>
</reference>
<evidence type="ECO:0000313" key="1">
    <source>
        <dbReference type="EMBL" id="SFO65344.1"/>
    </source>
</evidence>
<sequence length="536" mass="61859">MSELINHKLVELINSFQQLPYLFVGTGTSIRYANAPSWDSLLLHIWKISNSQTPEKQFSKLRQGIEYNLYSERPGLTPDEAKYYINPRLATALEKQFCDNYYTSPDFDSKVFTEEENIEILDQHYNPFKYYVAKYISTIKPDKTLIEYQEISSLSKNQNKIAGIITTNYDTILENIFHDFTVMVGQDNLLVSNSFNIFEIYKIHGSIESPDSIVLTDKDYENFESRLKYLSAKLLTLFVEHPIIFIGYGLGDTNIRNLFTEIANCLNNQQLESLKDNFLFITPAIDKEESYSLRDMEFGRNHITMHEFVLKDYSILYNGLSSIQSSLPIKLARTLQDMVCNFVYSANAKNTVIFGDINSPEIDDGKAAIFFGRSDTISQIGFSYYTIDAILEDVLFDNKPYLTNTKLIEQTFKTIRSSAGSTLLPIYKYIKALNYDITKIPANYNIIRDYGSVKPTSSDKRSYLREARSFSSISEIEDSFPDHIPKQVAYIKNFASAINADELGEYLIKYFNTDTYRNHVSLFRKLIALYDYKKYA</sequence>
<name>A0A1I5IXP4_9FIRM</name>
<dbReference type="InterPro" id="IPR011202">
    <property type="entry name" value="UCP014677"/>
</dbReference>
<dbReference type="STRING" id="1527.SAMN04489757_1571"/>
<dbReference type="Proteomes" id="UP000198806">
    <property type="component" value="Unassembled WGS sequence"/>
</dbReference>
<gene>
    <name evidence="1" type="ORF">SAMN04489757_1571</name>
</gene>
<protein>
    <submittedName>
        <fullName evidence="1">SIR2-like domain-containing protein</fullName>
    </submittedName>
</protein>
<evidence type="ECO:0000313" key="2">
    <source>
        <dbReference type="Proteomes" id="UP000198806"/>
    </source>
</evidence>
<dbReference type="PIRSF" id="PIRSF014677">
    <property type="entry name" value="UCP014677"/>
    <property type="match status" value="1"/>
</dbReference>
<dbReference type="RefSeq" id="WP_091689038.1">
    <property type="nucleotide sequence ID" value="NZ_BAABFM010000011.1"/>
</dbReference>